<evidence type="ECO:0000313" key="3">
    <source>
        <dbReference type="Proteomes" id="UP000005222"/>
    </source>
</evidence>
<feature type="compositionally biased region" description="Polar residues" evidence="1">
    <location>
        <begin position="164"/>
        <end position="173"/>
    </location>
</feature>
<dbReference type="Proteomes" id="UP000005222">
    <property type="component" value="Chromosome N"/>
</dbReference>
<dbReference type="HOGENOM" id="CLU_028479_0_0_1"/>
<dbReference type="InterPro" id="IPR036322">
    <property type="entry name" value="WD40_repeat_dom_sf"/>
</dbReference>
<feature type="region of interest" description="Disordered" evidence="1">
    <location>
        <begin position="141"/>
        <end position="178"/>
    </location>
</feature>
<name>G8Y0L1_PICSO</name>
<dbReference type="OrthoDB" id="5324744at2759"/>
<reference evidence="2 3" key="1">
    <citation type="journal article" date="2012" name="G3 (Bethesda)">
        <title>Pichia sorbitophila, an interspecies yeast hybrid reveals early steps of genome resolution following polyploidization.</title>
        <authorList>
            <person name="Leh Louis V."/>
            <person name="Despons L."/>
            <person name="Friedrich A."/>
            <person name="Martin T."/>
            <person name="Durrens P."/>
            <person name="Casaregola S."/>
            <person name="Neuveglise C."/>
            <person name="Fairhead C."/>
            <person name="Marck C."/>
            <person name="Cruz J.A."/>
            <person name="Straub M.L."/>
            <person name="Kugler V."/>
            <person name="Sacerdot C."/>
            <person name="Uzunov Z."/>
            <person name="Thierry A."/>
            <person name="Weiss S."/>
            <person name="Bleykasten C."/>
            <person name="De Montigny J."/>
            <person name="Jacques N."/>
            <person name="Jung P."/>
            <person name="Lemaire M."/>
            <person name="Mallet S."/>
            <person name="Morel G."/>
            <person name="Richard G.F."/>
            <person name="Sarkar A."/>
            <person name="Savel G."/>
            <person name="Schacherer J."/>
            <person name="Seret M.L."/>
            <person name="Talla E."/>
            <person name="Samson G."/>
            <person name="Jubin C."/>
            <person name="Poulain J."/>
            <person name="Vacherie B."/>
            <person name="Barbe V."/>
            <person name="Pelletier E."/>
            <person name="Sherman D.J."/>
            <person name="Westhof E."/>
            <person name="Weissenbach J."/>
            <person name="Baret P.V."/>
            <person name="Wincker P."/>
            <person name="Gaillardin C."/>
            <person name="Dujon B."/>
            <person name="Souciet J.L."/>
        </authorList>
    </citation>
    <scope>NUCLEOTIDE SEQUENCE [LARGE SCALE GENOMIC DNA]</scope>
    <source>
        <strain evidence="3">ATCC MYA-4447 / BCRC 22081 / CBS 7064 / NBRC 10061 / NRRL Y-12695</strain>
    </source>
</reference>
<dbReference type="FunCoup" id="G8Y0L1">
    <property type="interactions" value="50"/>
</dbReference>
<dbReference type="Gene3D" id="2.130.10.10">
    <property type="entry name" value="YVTN repeat-like/Quinoprotein amine dehydrogenase"/>
    <property type="match status" value="1"/>
</dbReference>
<dbReference type="OMA" id="PEITRCK"/>
<gene>
    <name evidence="2" type="primary">Piso0_004848</name>
    <name evidence="2" type="ORF">GNLVRS01_PISO0N02455g</name>
</gene>
<organism evidence="2 3">
    <name type="scientific">Pichia sorbitophila (strain ATCC MYA-4447 / BCRC 22081 / CBS 7064 / NBRC 10061 / NRRL Y-12695)</name>
    <name type="common">Hybrid yeast</name>
    <dbReference type="NCBI Taxonomy" id="559304"/>
    <lineage>
        <taxon>Eukaryota</taxon>
        <taxon>Fungi</taxon>
        <taxon>Dikarya</taxon>
        <taxon>Ascomycota</taxon>
        <taxon>Saccharomycotina</taxon>
        <taxon>Pichiomycetes</taxon>
        <taxon>Debaryomycetaceae</taxon>
        <taxon>Millerozyma</taxon>
    </lineage>
</organism>
<evidence type="ECO:0000256" key="1">
    <source>
        <dbReference type="SAM" id="MobiDB-lite"/>
    </source>
</evidence>
<accession>G8Y0L1</accession>
<dbReference type="AlphaFoldDB" id="G8Y0L1"/>
<protein>
    <submittedName>
        <fullName evidence="2">Piso0_004848 protein</fullName>
    </submittedName>
</protein>
<dbReference type="SUPFAM" id="SSF50978">
    <property type="entry name" value="WD40 repeat-like"/>
    <property type="match status" value="1"/>
</dbReference>
<dbReference type="InterPro" id="IPR015943">
    <property type="entry name" value="WD40/YVTN_repeat-like_dom_sf"/>
</dbReference>
<proteinExistence type="predicted"/>
<dbReference type="EMBL" id="FO082046">
    <property type="protein sequence ID" value="CCE86364.1"/>
    <property type="molecule type" value="Genomic_DNA"/>
</dbReference>
<evidence type="ECO:0000313" key="2">
    <source>
        <dbReference type="EMBL" id="CCE86364.1"/>
    </source>
</evidence>
<feature type="region of interest" description="Disordered" evidence="1">
    <location>
        <begin position="86"/>
        <end position="109"/>
    </location>
</feature>
<dbReference type="InParanoid" id="G8Y0L1"/>
<dbReference type="STRING" id="559304.G8Y0L1"/>
<sequence>MDRSKLQALESLLRIEGGGDGSLVPDCSILSCGCLVSESYFMRNLRDESEPTRCPVCSKSEVVVLSEIKPLRELYKLIHKWTPKYPKRERKRSSTRSNHSSMSENENDKAPEYMDLMSLAYEVSQTNLSSAADANSAAIQGTDTLESEKNRSDNYKSVPPIDNSVMQTDTKASGTGMDVSDEFTRREYNFSKCFPLYKKLSVFHTQQIRFNLLAGNPFKANNIIKPTSFLGNHIYSYIDQESEEEVTRFVLLSKRRWEVYEYVRSSKYKPTYNEKPVLICCGKSTGEYGKDLNSCKEEISDEVAIKNDFSGFRSSTSNSKALREVVSKKLKAWEFIYCKISRELLVIYGTKGVMRVFNISRKKPSVTLGKPLYTYITDFPIRCVSISPNEKLIASAIMAKERVSNKEQPFIILHKLYKDGDKSQVSSVEPITITLPHRDPIKLIEFNKSSTHLLCCTSWESTVLIIRLYDKESDDYKRPRLIWSENIYSRRKPRLSSDVADDNSSSSVDVNDNFLDEVITDLEFSSSRPDLFAVTFSSLQNKYSAVIQIHSRDPYLLGEVNKSSGPDYDTHSFDNINNSVESSGDTKSSYHSNVASSEILTRLPEIGSTVHRVSISPRGDGMAFVDKAGRIYLVSTPNSQISMSKRISVQLGEAANADHFLQAASINFSPDGGKVFAVDRKGIFQVFDFTKGIPGVDTDVIKCKLLNTSKG</sequence>
<keyword evidence="3" id="KW-1185">Reference proteome</keyword>
<dbReference type="eggNOG" id="ENOG502QUFR">
    <property type="taxonomic scope" value="Eukaryota"/>
</dbReference>